<accession>A0A1I7UT78</accession>
<organism evidence="1 2">
    <name type="scientific">Caenorhabditis tropicalis</name>
    <dbReference type="NCBI Taxonomy" id="1561998"/>
    <lineage>
        <taxon>Eukaryota</taxon>
        <taxon>Metazoa</taxon>
        <taxon>Ecdysozoa</taxon>
        <taxon>Nematoda</taxon>
        <taxon>Chromadorea</taxon>
        <taxon>Rhabditida</taxon>
        <taxon>Rhabditina</taxon>
        <taxon>Rhabditomorpha</taxon>
        <taxon>Rhabditoidea</taxon>
        <taxon>Rhabditidae</taxon>
        <taxon>Peloderinae</taxon>
        <taxon>Caenorhabditis</taxon>
    </lineage>
</organism>
<reference evidence="2" key="1">
    <citation type="submission" date="2016-11" db="UniProtKB">
        <authorList>
            <consortium name="WormBaseParasite"/>
        </authorList>
    </citation>
    <scope>IDENTIFICATION</scope>
</reference>
<dbReference type="WBParaSite" id="Csp11.Scaffold630.g19108.t1">
    <property type="protein sequence ID" value="Csp11.Scaffold630.g19108.t1"/>
    <property type="gene ID" value="Csp11.Scaffold630.g19108"/>
</dbReference>
<dbReference type="Proteomes" id="UP000095282">
    <property type="component" value="Unplaced"/>
</dbReference>
<dbReference type="AlphaFoldDB" id="A0A1I7UT78"/>
<protein>
    <submittedName>
        <fullName evidence="2">HTH_48 domain-containing protein</fullName>
    </submittedName>
</protein>
<sequence length="75" mass="8979">MNRILQGYIENPGELQKLRMRSIFEINMEEAMKGLSRVEEKNSIRGRRFWFTTDNGIQFSAMKDRTDNIVLRRKN</sequence>
<evidence type="ECO:0000313" key="1">
    <source>
        <dbReference type="Proteomes" id="UP000095282"/>
    </source>
</evidence>
<keyword evidence="1" id="KW-1185">Reference proteome</keyword>
<evidence type="ECO:0000313" key="2">
    <source>
        <dbReference type="WBParaSite" id="Csp11.Scaffold630.g19108.t1"/>
    </source>
</evidence>
<name>A0A1I7UT78_9PELO</name>
<proteinExistence type="predicted"/>